<keyword evidence="3" id="KW-0547">Nucleotide-binding</keyword>
<organism evidence="12 13">
    <name type="scientific">Corynebacterium endometrii</name>
    <dbReference type="NCBI Taxonomy" id="2488819"/>
    <lineage>
        <taxon>Bacteria</taxon>
        <taxon>Bacillati</taxon>
        <taxon>Actinomycetota</taxon>
        <taxon>Actinomycetes</taxon>
        <taxon>Mycobacteriales</taxon>
        <taxon>Corynebacteriaceae</taxon>
        <taxon>Corynebacterium</taxon>
    </lineage>
</organism>
<gene>
    <name evidence="12" type="primary">potA</name>
    <name evidence="12" type="ORF">CENDO_04950</name>
</gene>
<comment type="subcellular location">
    <subcellularLocation>
        <location evidence="1">Cell inner membrane</location>
        <topology evidence="1">Peripheral membrane protein</topology>
        <orientation evidence="1">Cytoplasmic side</orientation>
    </subcellularLocation>
</comment>
<evidence type="ECO:0000256" key="6">
    <source>
        <dbReference type="ARBA" id="ARBA00056091"/>
    </source>
</evidence>
<proteinExistence type="predicted"/>
<comment type="catalytic activity">
    <reaction evidence="5">
        <text>alpha,alpha-trehalose(out) + ATP + H2O = alpha,alpha-trehalose(in) + ADP + phosphate + H(+)</text>
        <dbReference type="Rhea" id="RHEA:75203"/>
        <dbReference type="ChEBI" id="CHEBI:15377"/>
        <dbReference type="ChEBI" id="CHEBI:15378"/>
        <dbReference type="ChEBI" id="CHEBI:16551"/>
        <dbReference type="ChEBI" id="CHEBI:30616"/>
        <dbReference type="ChEBI" id="CHEBI:43474"/>
        <dbReference type="ChEBI" id="CHEBI:456216"/>
    </reaction>
</comment>
<keyword evidence="4 12" id="KW-0067">ATP-binding</keyword>
<dbReference type="EMBL" id="CP039247">
    <property type="protein sequence ID" value="QCB28279.1"/>
    <property type="molecule type" value="Genomic_DNA"/>
</dbReference>
<dbReference type="InterPro" id="IPR003439">
    <property type="entry name" value="ABC_transporter-like_ATP-bd"/>
</dbReference>
<keyword evidence="12" id="KW-0378">Hydrolase</keyword>
<evidence type="ECO:0000256" key="10">
    <source>
        <dbReference type="ARBA" id="ARBA00082626"/>
    </source>
</evidence>
<feature type="domain" description="ABC transporter" evidence="11">
    <location>
        <begin position="4"/>
        <end position="235"/>
    </location>
</feature>
<dbReference type="Proteomes" id="UP000296352">
    <property type="component" value="Chromosome"/>
</dbReference>
<dbReference type="SUPFAM" id="SSF52540">
    <property type="entry name" value="P-loop containing nucleoside triphosphate hydrolases"/>
    <property type="match status" value="1"/>
</dbReference>
<comment type="function">
    <text evidence="6">Part of the ABC transporter complex LpqY-SugA-SugB-SugC, which is highly specific for uptake of trehalose. Involved in the recycling of extracellular trehalose released from trehalose-containing molecules synthesized by M.tuberculosis. Trehalose uptake is essential for virulence. Responsible for energy coupling to the transport system.</text>
</comment>
<protein>
    <recommendedName>
        <fullName evidence="8">Trehalose import ATP-binding protein SugC</fullName>
    </recommendedName>
    <alternativeName>
        <fullName evidence="10">Nucleotide-binding domain of SugABC transporter</fullName>
    </alternativeName>
    <alternativeName>
        <fullName evidence="9">SugABC transporter ATPase SugC</fullName>
    </alternativeName>
</protein>
<evidence type="ECO:0000256" key="3">
    <source>
        <dbReference type="ARBA" id="ARBA00022741"/>
    </source>
</evidence>
<dbReference type="KEGG" id="cee:CENDO_04950"/>
<accession>A0A4P7QFH4</accession>
<dbReference type="SMART" id="SM00382">
    <property type="entry name" value="AAA"/>
    <property type="match status" value="1"/>
</dbReference>
<evidence type="ECO:0000256" key="9">
    <source>
        <dbReference type="ARBA" id="ARBA00080647"/>
    </source>
</evidence>
<evidence type="ECO:0000313" key="12">
    <source>
        <dbReference type="EMBL" id="QCB28279.1"/>
    </source>
</evidence>
<dbReference type="GO" id="GO:0005524">
    <property type="term" value="F:ATP binding"/>
    <property type="evidence" value="ECO:0007669"/>
    <property type="project" value="UniProtKB-KW"/>
</dbReference>
<dbReference type="RefSeq" id="WP_136141040.1">
    <property type="nucleotide sequence ID" value="NZ_CP039247.1"/>
</dbReference>
<dbReference type="GO" id="GO:0016887">
    <property type="term" value="F:ATP hydrolysis activity"/>
    <property type="evidence" value="ECO:0007669"/>
    <property type="project" value="InterPro"/>
</dbReference>
<dbReference type="GO" id="GO:0140359">
    <property type="term" value="F:ABC-type transporter activity"/>
    <property type="evidence" value="ECO:0007669"/>
    <property type="project" value="UniProtKB-ARBA"/>
</dbReference>
<dbReference type="GO" id="GO:0043190">
    <property type="term" value="C:ATP-binding cassette (ABC) transporter complex"/>
    <property type="evidence" value="ECO:0007669"/>
    <property type="project" value="UniProtKB-ARBA"/>
</dbReference>
<dbReference type="Pfam" id="PF00005">
    <property type="entry name" value="ABC_tran"/>
    <property type="match status" value="1"/>
</dbReference>
<comment type="subunit">
    <text evidence="7">Monomer. Homodimerizes in the presence of ATP. The complex is composed of two ATP-binding proteins (SugC), two transmembrane proteins (SugA and SugB) and a solute-binding protein (LpqY).</text>
</comment>
<dbReference type="InterPro" id="IPR050093">
    <property type="entry name" value="ABC_SmlMolc_Importer"/>
</dbReference>
<dbReference type="InterPro" id="IPR027417">
    <property type="entry name" value="P-loop_NTPase"/>
</dbReference>
<dbReference type="InterPro" id="IPR003593">
    <property type="entry name" value="AAA+_ATPase"/>
</dbReference>
<evidence type="ECO:0000256" key="1">
    <source>
        <dbReference type="ARBA" id="ARBA00004515"/>
    </source>
</evidence>
<evidence type="ECO:0000256" key="8">
    <source>
        <dbReference type="ARBA" id="ARBA00072105"/>
    </source>
</evidence>
<evidence type="ECO:0000313" key="13">
    <source>
        <dbReference type="Proteomes" id="UP000296352"/>
    </source>
</evidence>
<keyword evidence="2" id="KW-0813">Transport</keyword>
<evidence type="ECO:0000259" key="11">
    <source>
        <dbReference type="PROSITE" id="PS50893"/>
    </source>
</evidence>
<reference evidence="12 13" key="1">
    <citation type="submission" date="2019-04" db="EMBL/GenBank/DDBJ databases">
        <title>Corynebacterium endometrii sp. nov., isolated from the uterus of a cow with endometritis.</title>
        <authorList>
            <person name="Ballas P."/>
            <person name="Ruckert C."/>
            <person name="Wagener K."/>
            <person name="Drillich M."/>
            <person name="Kaempfer P."/>
            <person name="Busse H.-J."/>
            <person name="Ehling-Schulz M."/>
        </authorList>
    </citation>
    <scope>NUCLEOTIDE SEQUENCE [LARGE SCALE GENOMIC DNA]</scope>
    <source>
        <strain evidence="12 13">LMM-1653</strain>
    </source>
</reference>
<evidence type="ECO:0000256" key="4">
    <source>
        <dbReference type="ARBA" id="ARBA00022840"/>
    </source>
</evidence>
<dbReference type="PANTHER" id="PTHR42781">
    <property type="entry name" value="SPERMIDINE/PUTRESCINE IMPORT ATP-BINDING PROTEIN POTA"/>
    <property type="match status" value="1"/>
</dbReference>
<keyword evidence="13" id="KW-1185">Reference proteome</keyword>
<dbReference type="PROSITE" id="PS50893">
    <property type="entry name" value="ABC_TRANSPORTER_2"/>
    <property type="match status" value="1"/>
</dbReference>
<dbReference type="PROSITE" id="PS00211">
    <property type="entry name" value="ABC_TRANSPORTER_1"/>
    <property type="match status" value="1"/>
</dbReference>
<dbReference type="PANTHER" id="PTHR42781:SF4">
    <property type="entry name" value="SPERMIDINE_PUTRESCINE IMPORT ATP-BINDING PROTEIN POTA"/>
    <property type="match status" value="1"/>
</dbReference>
<evidence type="ECO:0000256" key="5">
    <source>
        <dbReference type="ARBA" id="ARBA00050305"/>
    </source>
</evidence>
<evidence type="ECO:0000256" key="2">
    <source>
        <dbReference type="ARBA" id="ARBA00022448"/>
    </source>
</evidence>
<evidence type="ECO:0000256" key="7">
    <source>
        <dbReference type="ARBA" id="ARBA00063658"/>
    </source>
</evidence>
<dbReference type="OrthoDB" id="4395244at2"/>
<dbReference type="Gene3D" id="3.40.50.300">
    <property type="entry name" value="P-loop containing nucleotide triphosphate hydrolases"/>
    <property type="match status" value="1"/>
</dbReference>
<sequence>MSSIEIKNLSVTFPDGTKGLNNVDLSIDENEFIALVGPSGSGKTTLLRTIAGFVEPSDGRMLIDAQDVTAVPPEERRLGMVFQQHAVWPHMSVESNVAYPLKMAKLAKAERKRRVEEVLELVGLAGYGKRKPASLSGGQRQRVALARAIVSDPTVLLLDEALSALDEPLRDSLRRELVALSHRRGLTTIHVTHDRAEALSIAQRIVVLDKGEIQQVGTPEEILHHPANPAVAAFISDATVLSSRLDGSTVVCPELGMSWPESQCRMLGGGNQVAVLPESVALTGPGAPGSIGAEVTSTLFAFDHYSVTVKTAKGQSFRTVSPHALNIGEKVGMTVSRPLVY</sequence>
<dbReference type="InterPro" id="IPR017871">
    <property type="entry name" value="ABC_transporter-like_CS"/>
</dbReference>
<dbReference type="AlphaFoldDB" id="A0A4P7QFH4"/>
<dbReference type="FunFam" id="3.40.50.300:FF:000042">
    <property type="entry name" value="Maltose/maltodextrin ABC transporter, ATP-binding protein"/>
    <property type="match status" value="1"/>
</dbReference>
<name>A0A4P7QFH4_9CORY</name>